<dbReference type="CDD" id="cd15863">
    <property type="entry name" value="SNARE_GS27"/>
    <property type="match status" value="1"/>
</dbReference>
<dbReference type="GO" id="GO:0005484">
    <property type="term" value="F:SNAP receptor activity"/>
    <property type="evidence" value="ECO:0007669"/>
    <property type="project" value="InterPro"/>
</dbReference>
<dbReference type="GO" id="GO:0031902">
    <property type="term" value="C:late endosome membrane"/>
    <property type="evidence" value="ECO:0007669"/>
    <property type="project" value="TreeGrafter"/>
</dbReference>
<evidence type="ECO:0000256" key="10">
    <source>
        <dbReference type="PIRNR" id="PIRNR028865"/>
    </source>
</evidence>
<dbReference type="GO" id="GO:0006906">
    <property type="term" value="P:vesicle fusion"/>
    <property type="evidence" value="ECO:0007669"/>
    <property type="project" value="TreeGrafter"/>
</dbReference>
<evidence type="ECO:0000313" key="14">
    <source>
        <dbReference type="EMBL" id="JAG15645.1"/>
    </source>
</evidence>
<evidence type="ECO:0000256" key="9">
    <source>
        <dbReference type="ARBA" id="ARBA00038172"/>
    </source>
</evidence>
<reference evidence="16" key="3">
    <citation type="submission" date="2014-09" db="EMBL/GenBank/DDBJ databases">
        <authorList>
            <person name="Magalhaes I.L.F."/>
            <person name="Oliveira U."/>
            <person name="Santos F.R."/>
            <person name="Vidigal T.H.D.A."/>
            <person name="Brescovit A.D."/>
            <person name="Santos A.J."/>
        </authorList>
    </citation>
    <scope>NUCLEOTIDE SEQUENCE</scope>
</reference>
<evidence type="ECO:0000256" key="2">
    <source>
        <dbReference type="ARBA" id="ARBA00022692"/>
    </source>
</evidence>
<feature type="transmembrane region" description="Helical" evidence="12">
    <location>
        <begin position="195"/>
        <end position="215"/>
    </location>
</feature>
<dbReference type="Pfam" id="PF12352">
    <property type="entry name" value="V-SNARE_C"/>
    <property type="match status" value="1"/>
</dbReference>
<keyword evidence="2 12" id="KW-0812">Transmembrane</keyword>
<evidence type="ECO:0000256" key="3">
    <source>
        <dbReference type="ARBA" id="ARBA00022927"/>
    </source>
</evidence>
<dbReference type="AlphaFoldDB" id="A0A0A9WY87"/>
<evidence type="ECO:0000256" key="4">
    <source>
        <dbReference type="ARBA" id="ARBA00022989"/>
    </source>
</evidence>
<accession>A0A0A9WY87</accession>
<evidence type="ECO:0000256" key="6">
    <source>
        <dbReference type="ARBA" id="ARBA00023136"/>
    </source>
</evidence>
<dbReference type="EMBL" id="GBHO01031218">
    <property type="protein sequence ID" value="JAG12386.1"/>
    <property type="molecule type" value="Transcribed_RNA"/>
</dbReference>
<evidence type="ECO:0000256" key="7">
    <source>
        <dbReference type="ARBA" id="ARBA00037078"/>
    </source>
</evidence>
<name>A0A0A9WY87_LYGHE</name>
<dbReference type="PIRSF" id="PIRSF028865">
    <property type="entry name" value="Membrin-2"/>
    <property type="match status" value="1"/>
</dbReference>
<evidence type="ECO:0000256" key="12">
    <source>
        <dbReference type="SAM" id="Phobius"/>
    </source>
</evidence>
<comment type="function">
    <text evidence="7 10">Involved in transport of proteins from the cis/medial-Golgi to the trans-Golgi network.</text>
</comment>
<proteinExistence type="inferred from homology"/>
<evidence type="ECO:0000256" key="11">
    <source>
        <dbReference type="SAM" id="Coils"/>
    </source>
</evidence>
<comment type="similarity">
    <text evidence="9 10">Belongs to the GOSR2 family.</text>
</comment>
<evidence type="ECO:0000256" key="1">
    <source>
        <dbReference type="ARBA" id="ARBA00022448"/>
    </source>
</evidence>
<reference evidence="13" key="2">
    <citation type="submission" date="2014-07" db="EMBL/GenBank/DDBJ databases">
        <authorList>
            <person name="Hull J."/>
        </authorList>
    </citation>
    <scope>NUCLEOTIDE SEQUENCE</scope>
</reference>
<organism evidence="13">
    <name type="scientific">Lygus hesperus</name>
    <name type="common">Western plant bug</name>
    <dbReference type="NCBI Taxonomy" id="30085"/>
    <lineage>
        <taxon>Eukaryota</taxon>
        <taxon>Metazoa</taxon>
        <taxon>Ecdysozoa</taxon>
        <taxon>Arthropoda</taxon>
        <taxon>Hexapoda</taxon>
        <taxon>Insecta</taxon>
        <taxon>Pterygota</taxon>
        <taxon>Neoptera</taxon>
        <taxon>Paraneoptera</taxon>
        <taxon>Hemiptera</taxon>
        <taxon>Heteroptera</taxon>
        <taxon>Panheteroptera</taxon>
        <taxon>Cimicomorpha</taxon>
        <taxon>Miridae</taxon>
        <taxon>Mirini</taxon>
        <taxon>Lygus</taxon>
    </lineage>
</organism>
<evidence type="ECO:0000256" key="5">
    <source>
        <dbReference type="ARBA" id="ARBA00023034"/>
    </source>
</evidence>
<dbReference type="EMBL" id="GBHO01006738">
    <property type="protein sequence ID" value="JAG36866.1"/>
    <property type="molecule type" value="Transcribed_RNA"/>
</dbReference>
<keyword evidence="3 10" id="KW-0653">Protein transport</keyword>
<dbReference type="InterPro" id="IPR027027">
    <property type="entry name" value="GOSR2/Membrin/Bos1"/>
</dbReference>
<dbReference type="GO" id="GO:0031201">
    <property type="term" value="C:SNARE complex"/>
    <property type="evidence" value="ECO:0007669"/>
    <property type="project" value="TreeGrafter"/>
</dbReference>
<evidence type="ECO:0000313" key="13">
    <source>
        <dbReference type="EMBL" id="JAG12386.1"/>
    </source>
</evidence>
<comment type="subcellular location">
    <subcellularLocation>
        <location evidence="8">Golgi apparatus</location>
        <location evidence="8">cis-Golgi network membrane</location>
        <topology evidence="8">Single-pass type IV membrane protein</topology>
    </subcellularLocation>
</comment>
<keyword evidence="6 10" id="KW-0472">Membrane</keyword>
<keyword evidence="4 12" id="KW-1133">Transmembrane helix</keyword>
<feature type="coiled-coil region" evidence="11">
    <location>
        <begin position="64"/>
        <end position="108"/>
    </location>
</feature>
<gene>
    <name evidence="13" type="primary">Gosr2_3</name>
    <name evidence="15" type="synonym">Gosr2_1</name>
    <name evidence="14" type="synonym">Gosr2_4</name>
    <name evidence="15" type="ORF">CM83_66571</name>
    <name evidence="13" type="ORF">CM83_66573</name>
    <name evidence="14" type="ORF">CM83_66574</name>
</gene>
<dbReference type="EMBL" id="GBRD01005547">
    <property type="protein sequence ID" value="JAG60274.1"/>
    <property type="molecule type" value="Transcribed_RNA"/>
</dbReference>
<keyword evidence="13" id="KW-0675">Receptor</keyword>
<dbReference type="PANTHER" id="PTHR21230:SF1">
    <property type="entry name" value="GOLGI SNAP RECEPTOR COMPLEX MEMBER 2"/>
    <property type="match status" value="1"/>
</dbReference>
<dbReference type="Gene3D" id="1.20.5.110">
    <property type="match status" value="1"/>
</dbReference>
<dbReference type="GO" id="GO:0000149">
    <property type="term" value="F:SNARE binding"/>
    <property type="evidence" value="ECO:0007669"/>
    <property type="project" value="TreeGrafter"/>
</dbReference>
<sequence>MEALYHQTNGLVQETQECFRKLEHMKGSSNTMAIEKEIQGRIDSITSNCEKLDIMVNKEPAMRRQNAKLRIDQLKYDNRHLQAALRMYQHEVNRRQEEEREREELLTRRFTTNAASERATAIQIDHSLQHHDSLLNANRGVDDLLMSGSSILENMRDQRNTLKGARRRMMDIANTLGLSNSTMRFIERRAVQDKYILMAGMAVTSLIVILMIIYLT</sequence>
<dbReference type="GO" id="GO:0015031">
    <property type="term" value="P:protein transport"/>
    <property type="evidence" value="ECO:0007669"/>
    <property type="project" value="UniProtKB-KW"/>
</dbReference>
<evidence type="ECO:0000313" key="16">
    <source>
        <dbReference type="EMBL" id="JAG60274.1"/>
    </source>
</evidence>
<keyword evidence="5" id="KW-0333">Golgi apparatus</keyword>
<dbReference type="EMBL" id="GBHO01027959">
    <property type="protein sequence ID" value="JAG15645.1"/>
    <property type="molecule type" value="Transcribed_RNA"/>
</dbReference>
<dbReference type="PANTHER" id="PTHR21230">
    <property type="entry name" value="VESICLE TRANSPORT V-SNARE PROTEIN VTI1-RELATED"/>
    <property type="match status" value="1"/>
</dbReference>
<dbReference type="SUPFAM" id="SSF58038">
    <property type="entry name" value="SNARE fusion complex"/>
    <property type="match status" value="1"/>
</dbReference>
<evidence type="ECO:0000313" key="15">
    <source>
        <dbReference type="EMBL" id="JAG36866.1"/>
    </source>
</evidence>
<keyword evidence="1 10" id="KW-0813">Transport</keyword>
<dbReference type="GO" id="GO:0005789">
    <property type="term" value="C:endoplasmic reticulum membrane"/>
    <property type="evidence" value="ECO:0007669"/>
    <property type="project" value="TreeGrafter"/>
</dbReference>
<evidence type="ECO:0000256" key="8">
    <source>
        <dbReference type="ARBA" id="ARBA00037862"/>
    </source>
</evidence>
<dbReference type="GO" id="GO:0012507">
    <property type="term" value="C:ER to Golgi transport vesicle membrane"/>
    <property type="evidence" value="ECO:0007669"/>
    <property type="project" value="TreeGrafter"/>
</dbReference>
<protein>
    <submittedName>
        <fullName evidence="13">Golgi SNAP receptor complex member 2</fullName>
    </submittedName>
</protein>
<reference evidence="13" key="1">
    <citation type="journal article" date="2014" name="PLoS ONE">
        <title>Transcriptome-Based Identification of ABC Transporters in the Western Tarnished Plant Bug Lygus hesperus.</title>
        <authorList>
            <person name="Hull J.J."/>
            <person name="Chaney K."/>
            <person name="Geib S.M."/>
            <person name="Fabrick J.A."/>
            <person name="Brent C.S."/>
            <person name="Walsh D."/>
            <person name="Lavine L.C."/>
        </authorList>
    </citation>
    <scope>NUCLEOTIDE SEQUENCE</scope>
</reference>
<dbReference type="GO" id="GO:0005794">
    <property type="term" value="C:Golgi apparatus"/>
    <property type="evidence" value="ECO:0007669"/>
    <property type="project" value="UniProtKB-SubCell"/>
</dbReference>
<keyword evidence="11" id="KW-0175">Coiled coil</keyword>